<keyword evidence="8" id="KW-1278">Translocase</keyword>
<keyword evidence="18" id="KW-1185">Reference proteome</keyword>
<evidence type="ECO:0000256" key="4">
    <source>
        <dbReference type="ARBA" id="ARBA00022475"/>
    </source>
</evidence>
<comment type="subcellular location">
    <subcellularLocation>
        <location evidence="1">Cell membrane</location>
        <topology evidence="1">Peripheral membrane protein</topology>
    </subcellularLocation>
</comment>
<keyword evidence="7 17" id="KW-0067">ATP-binding</keyword>
<keyword evidence="11" id="KW-0472">Membrane</keyword>
<dbReference type="SUPFAM" id="SSF52540">
    <property type="entry name" value="P-loop containing nucleoside triphosphate hydrolases"/>
    <property type="match status" value="1"/>
</dbReference>
<evidence type="ECO:0000313" key="17">
    <source>
        <dbReference type="EMBL" id="NUU62501.1"/>
    </source>
</evidence>
<dbReference type="PROSITE" id="PS00211">
    <property type="entry name" value="ABC_TRANSPORTER_1"/>
    <property type="match status" value="1"/>
</dbReference>
<dbReference type="Pfam" id="PF00005">
    <property type="entry name" value="ABC_tran"/>
    <property type="match status" value="1"/>
</dbReference>
<keyword evidence="6" id="KW-0547">Nucleotide-binding</keyword>
<dbReference type="InterPro" id="IPR050388">
    <property type="entry name" value="ABC_Ni/Peptide_Import"/>
</dbReference>
<dbReference type="EMBL" id="JABWCS010000215">
    <property type="protein sequence ID" value="NUU62501.1"/>
    <property type="molecule type" value="Genomic_DNA"/>
</dbReference>
<dbReference type="InterPro" id="IPR027417">
    <property type="entry name" value="P-loop_NTPase"/>
</dbReference>
<evidence type="ECO:0000256" key="9">
    <source>
        <dbReference type="ARBA" id="ARBA00023065"/>
    </source>
</evidence>
<keyword evidence="3" id="KW-0813">Transport</keyword>
<keyword evidence="9" id="KW-0406">Ion transport</keyword>
<evidence type="ECO:0000256" key="8">
    <source>
        <dbReference type="ARBA" id="ARBA00022967"/>
    </source>
</evidence>
<evidence type="ECO:0000256" key="7">
    <source>
        <dbReference type="ARBA" id="ARBA00022840"/>
    </source>
</evidence>
<evidence type="ECO:0000256" key="11">
    <source>
        <dbReference type="ARBA" id="ARBA00023136"/>
    </source>
</evidence>
<evidence type="ECO:0000256" key="1">
    <source>
        <dbReference type="ARBA" id="ARBA00004202"/>
    </source>
</evidence>
<proteinExistence type="inferred from homology"/>
<sequence>METSAILRVAQLTTRFHTPGKVITAVDSVSLEVKPGQIVALVGESGSGKSVTAMSVLGLVDPPGVVEQGEIWLGGVNLRECTPRRLRALRGSQMGVIFQDPMNALNPVLTIGAQMIETIRLHQRVSRAEAKELARAQLTRVGLRDPDTLMTQYAFQISGGMCQRVMIALALVSRPRLLIADEPTTALDVRVQAGILKELDRIRVEEDIGILLITHDWGVVAELADEVYVMKSGQIVEYGNVFDIFENPRHPYTRELINSR</sequence>
<dbReference type="InterPro" id="IPR003593">
    <property type="entry name" value="AAA+_ATPase"/>
</dbReference>
<comment type="subunit">
    <text evidence="12">The complex is composed of two ATP-binding proteins (NikD and NikE), two transmembrane proteins (NikB and NikC) and a solute-binding protein (NikA).</text>
</comment>
<evidence type="ECO:0000256" key="15">
    <source>
        <dbReference type="ARBA" id="ARBA00048610"/>
    </source>
</evidence>
<dbReference type="SMART" id="SM00382">
    <property type="entry name" value="AAA"/>
    <property type="match status" value="1"/>
</dbReference>
<evidence type="ECO:0000313" key="18">
    <source>
        <dbReference type="Proteomes" id="UP000564806"/>
    </source>
</evidence>
<keyword evidence="5" id="KW-0533">Nickel</keyword>
<dbReference type="GO" id="GO:0016887">
    <property type="term" value="F:ATP hydrolysis activity"/>
    <property type="evidence" value="ECO:0007669"/>
    <property type="project" value="InterPro"/>
</dbReference>
<evidence type="ECO:0000256" key="10">
    <source>
        <dbReference type="ARBA" id="ARBA00023112"/>
    </source>
</evidence>
<dbReference type="PANTHER" id="PTHR43297">
    <property type="entry name" value="OLIGOPEPTIDE TRANSPORT ATP-BINDING PROTEIN APPD"/>
    <property type="match status" value="1"/>
</dbReference>
<keyword evidence="10" id="KW-0921">Nickel transport</keyword>
<comment type="similarity">
    <text evidence="2">Belongs to the ABC transporter superfamily.</text>
</comment>
<evidence type="ECO:0000259" key="16">
    <source>
        <dbReference type="PROSITE" id="PS50893"/>
    </source>
</evidence>
<accession>A0A850EXC3</accession>
<dbReference type="PROSITE" id="PS50893">
    <property type="entry name" value="ABC_TRANSPORTER_2"/>
    <property type="match status" value="1"/>
</dbReference>
<evidence type="ECO:0000256" key="5">
    <source>
        <dbReference type="ARBA" id="ARBA00022596"/>
    </source>
</evidence>
<evidence type="ECO:0000256" key="2">
    <source>
        <dbReference type="ARBA" id="ARBA00005417"/>
    </source>
</evidence>
<evidence type="ECO:0000256" key="3">
    <source>
        <dbReference type="ARBA" id="ARBA00022448"/>
    </source>
</evidence>
<dbReference type="FunFam" id="3.40.50.300:FF:000016">
    <property type="entry name" value="Oligopeptide ABC transporter ATP-binding component"/>
    <property type="match status" value="1"/>
</dbReference>
<evidence type="ECO:0000256" key="12">
    <source>
        <dbReference type="ARBA" id="ARBA00038669"/>
    </source>
</evidence>
<dbReference type="AlphaFoldDB" id="A0A850EXC3"/>
<gene>
    <name evidence="17" type="ORF">HPT30_19340</name>
</gene>
<evidence type="ECO:0000256" key="6">
    <source>
        <dbReference type="ARBA" id="ARBA00022741"/>
    </source>
</evidence>
<protein>
    <recommendedName>
        <fullName evidence="14">Nickel import system ATP-binding protein NikD</fullName>
        <ecNumber evidence="13">7.2.2.11</ecNumber>
    </recommendedName>
</protein>
<name>A0A850EXC3_9BACL</name>
<evidence type="ECO:0000256" key="14">
    <source>
        <dbReference type="ARBA" id="ARBA00044143"/>
    </source>
</evidence>
<dbReference type="CDD" id="cd03257">
    <property type="entry name" value="ABC_NikE_OppD_transporters"/>
    <property type="match status" value="1"/>
</dbReference>
<dbReference type="Proteomes" id="UP000564806">
    <property type="component" value="Unassembled WGS sequence"/>
</dbReference>
<comment type="caution">
    <text evidence="17">The sequence shown here is derived from an EMBL/GenBank/DDBJ whole genome shotgun (WGS) entry which is preliminary data.</text>
</comment>
<dbReference type="GO" id="GO:0015413">
    <property type="term" value="F:ABC-type nickel transporter activity"/>
    <property type="evidence" value="ECO:0007669"/>
    <property type="project" value="UniProtKB-EC"/>
</dbReference>
<comment type="catalytic activity">
    <reaction evidence="15">
        <text>Ni(2+)(out) + ATP + H2O = Ni(2+)(in) + ADP + phosphate + H(+)</text>
        <dbReference type="Rhea" id="RHEA:15557"/>
        <dbReference type="ChEBI" id="CHEBI:15377"/>
        <dbReference type="ChEBI" id="CHEBI:15378"/>
        <dbReference type="ChEBI" id="CHEBI:30616"/>
        <dbReference type="ChEBI" id="CHEBI:43474"/>
        <dbReference type="ChEBI" id="CHEBI:49786"/>
        <dbReference type="ChEBI" id="CHEBI:456216"/>
        <dbReference type="EC" id="7.2.2.11"/>
    </reaction>
    <physiologicalReaction direction="left-to-right" evidence="15">
        <dbReference type="Rhea" id="RHEA:15558"/>
    </physiologicalReaction>
</comment>
<feature type="domain" description="ABC transporter" evidence="16">
    <location>
        <begin position="7"/>
        <end position="257"/>
    </location>
</feature>
<dbReference type="InterPro" id="IPR003439">
    <property type="entry name" value="ABC_transporter-like_ATP-bd"/>
</dbReference>
<dbReference type="InterPro" id="IPR017871">
    <property type="entry name" value="ABC_transporter-like_CS"/>
</dbReference>
<organism evidence="17 18">
    <name type="scientific">Paenibacillus agri</name>
    <dbReference type="NCBI Taxonomy" id="2744309"/>
    <lineage>
        <taxon>Bacteria</taxon>
        <taxon>Bacillati</taxon>
        <taxon>Bacillota</taxon>
        <taxon>Bacilli</taxon>
        <taxon>Bacillales</taxon>
        <taxon>Paenibacillaceae</taxon>
        <taxon>Paenibacillus</taxon>
    </lineage>
</organism>
<dbReference type="PANTHER" id="PTHR43297:SF13">
    <property type="entry name" value="NICKEL ABC TRANSPORTER, ATP-BINDING PROTEIN"/>
    <property type="match status" value="1"/>
</dbReference>
<reference evidence="17" key="1">
    <citation type="submission" date="2020-06" db="EMBL/GenBank/DDBJ databases">
        <title>Paenibacillus sp. nov., isolated from soil.</title>
        <authorList>
            <person name="Seo Y.L."/>
        </authorList>
    </citation>
    <scope>NUCLEOTIDE SEQUENCE [LARGE SCALE GENOMIC DNA]</scope>
    <source>
        <strain evidence="17">JW14</strain>
    </source>
</reference>
<dbReference type="GO" id="GO:0005886">
    <property type="term" value="C:plasma membrane"/>
    <property type="evidence" value="ECO:0007669"/>
    <property type="project" value="UniProtKB-SubCell"/>
</dbReference>
<dbReference type="Gene3D" id="3.40.50.300">
    <property type="entry name" value="P-loop containing nucleotide triphosphate hydrolases"/>
    <property type="match status" value="1"/>
</dbReference>
<dbReference type="GO" id="GO:0005524">
    <property type="term" value="F:ATP binding"/>
    <property type="evidence" value="ECO:0007669"/>
    <property type="project" value="UniProtKB-KW"/>
</dbReference>
<evidence type="ECO:0000256" key="13">
    <source>
        <dbReference type="ARBA" id="ARBA00039098"/>
    </source>
</evidence>
<dbReference type="EC" id="7.2.2.11" evidence="13"/>
<keyword evidence="4" id="KW-1003">Cell membrane</keyword>